<name>N1MY59_9SPHN</name>
<dbReference type="RefSeq" id="WP_006967505.1">
    <property type="nucleotide sequence ID" value="NZ_CAVK010000250.1"/>
</dbReference>
<comment type="caution">
    <text evidence="1">The sequence shown here is derived from an EMBL/GenBank/DDBJ whole genome shotgun (WGS) entry which is preliminary data.</text>
</comment>
<keyword evidence="2" id="KW-1185">Reference proteome</keyword>
<reference evidence="1 2" key="1">
    <citation type="submission" date="2013-03" db="EMBL/GenBank/DDBJ databases">
        <authorList>
            <person name="Le V."/>
        </authorList>
    </citation>
    <scope>NUCLEOTIDE SEQUENCE [LARGE SCALE GENOMIC DNA]</scope>
    <source>
        <strain evidence="1 2">BiD32</strain>
    </source>
</reference>
<proteinExistence type="predicted"/>
<gene>
    <name evidence="1" type="ORF">EBBID32_45490</name>
</gene>
<evidence type="ECO:0000313" key="1">
    <source>
        <dbReference type="EMBL" id="CCW20178.1"/>
    </source>
</evidence>
<dbReference type="AlphaFoldDB" id="N1MY59"/>
<dbReference type="Proteomes" id="UP000013201">
    <property type="component" value="Unassembled WGS sequence"/>
</dbReference>
<sequence length="75" mass="8344">MLDMFGCNPDPIARRVDRNGVAMTLGRMLSPLTVAAVDADAWHFADQRGTLLRFTRMDRAGQVPMWIAYRAHGGP</sequence>
<dbReference type="EMBL" id="CAVK010000250">
    <property type="protein sequence ID" value="CCW20178.1"/>
    <property type="molecule type" value="Genomic_DNA"/>
</dbReference>
<evidence type="ECO:0000313" key="2">
    <source>
        <dbReference type="Proteomes" id="UP000013201"/>
    </source>
</evidence>
<reference evidence="2" key="2">
    <citation type="submission" date="2013-04" db="EMBL/GenBank/DDBJ databases">
        <title>Bisphenol A degrading Sphingobium sp. strain BiD32.</title>
        <authorList>
            <person name="Nielsen J.L."/>
            <person name="Zhou N.A."/>
            <person name="Kjeldal H."/>
        </authorList>
    </citation>
    <scope>NUCLEOTIDE SEQUENCE [LARGE SCALE GENOMIC DNA]</scope>
    <source>
        <strain evidence="2">BiD32</strain>
    </source>
</reference>
<accession>N1MY59</accession>
<organism evidence="1 2">
    <name type="scientific">Sphingobium indicum BiD32</name>
    <dbReference type="NCBI Taxonomy" id="1301087"/>
    <lineage>
        <taxon>Bacteria</taxon>
        <taxon>Pseudomonadati</taxon>
        <taxon>Pseudomonadota</taxon>
        <taxon>Alphaproteobacteria</taxon>
        <taxon>Sphingomonadales</taxon>
        <taxon>Sphingomonadaceae</taxon>
        <taxon>Sphingobium</taxon>
    </lineage>
</organism>
<dbReference type="OrthoDB" id="8266307at2"/>
<protein>
    <submittedName>
        <fullName evidence="1">Uncharacterized protein</fullName>
    </submittedName>
</protein>